<dbReference type="CDD" id="cd01614">
    <property type="entry name" value="EutN_CcmL"/>
    <property type="match status" value="1"/>
</dbReference>
<protein>
    <submittedName>
        <fullName evidence="3">Carboxysome peptide B</fullName>
    </submittedName>
</protein>
<reference evidence="4" key="1">
    <citation type="journal article" date="2021" name="ISME J.">
        <title>Evolutionary origin and ecological implication of a unique nif island in free-living Bradyrhizobium lineages.</title>
        <authorList>
            <person name="Tao J."/>
        </authorList>
    </citation>
    <scope>NUCLEOTIDE SEQUENCE [LARGE SCALE GENOMIC DNA]</scope>
    <source>
        <strain evidence="4">SZCCT0094</strain>
    </source>
</reference>
<keyword evidence="2" id="KW-1283">Bacterial microcompartment</keyword>
<evidence type="ECO:0000256" key="2">
    <source>
        <dbReference type="ARBA" id="ARBA00024446"/>
    </source>
</evidence>
<name>A0ABS5G6U1_9BRAD</name>
<dbReference type="SUPFAM" id="SSF159133">
    <property type="entry name" value="EutN/CcmL-like"/>
    <property type="match status" value="1"/>
</dbReference>
<keyword evidence="4" id="KW-1185">Reference proteome</keyword>
<accession>A0ABS5G6U1</accession>
<organism evidence="3 4">
    <name type="scientific">Bradyrhizobium denitrificans</name>
    <dbReference type="NCBI Taxonomy" id="2734912"/>
    <lineage>
        <taxon>Bacteria</taxon>
        <taxon>Pseudomonadati</taxon>
        <taxon>Pseudomonadota</taxon>
        <taxon>Alphaproteobacteria</taxon>
        <taxon>Hyphomicrobiales</taxon>
        <taxon>Nitrobacteraceae</taxon>
        <taxon>Bradyrhizobium</taxon>
    </lineage>
</organism>
<dbReference type="NCBIfam" id="TIGR02704">
    <property type="entry name" value="carboxysome_B"/>
    <property type="match status" value="1"/>
</dbReference>
<comment type="caution">
    <text evidence="3">The sequence shown here is derived from an EMBL/GenBank/DDBJ whole genome shotgun (WGS) entry which is preliminary data.</text>
</comment>
<sequence length="86" mass="9444">MQISRVVRDLVTTKRVFWLASKSLRVVEDPAGNLDVVVDPIGTKPGDYVITIGYSAARAAAGNPNITTDLTIGGIIDDWSEERWRD</sequence>
<gene>
    <name evidence="3" type="ORF">JQ619_14780</name>
</gene>
<dbReference type="InterPro" id="IPR036677">
    <property type="entry name" value="EutN_CcmL_sf"/>
</dbReference>
<dbReference type="Gene3D" id="2.40.50.220">
    <property type="entry name" value="EutN/Ccml"/>
    <property type="match status" value="1"/>
</dbReference>
<dbReference type="Proteomes" id="UP001314635">
    <property type="component" value="Unassembled WGS sequence"/>
</dbReference>
<evidence type="ECO:0000313" key="4">
    <source>
        <dbReference type="Proteomes" id="UP001314635"/>
    </source>
</evidence>
<dbReference type="PROSITE" id="PS51932">
    <property type="entry name" value="BMV"/>
    <property type="match status" value="1"/>
</dbReference>
<dbReference type="RefSeq" id="WP_172236865.1">
    <property type="nucleotide sequence ID" value="NZ_JABFDP010000012.1"/>
</dbReference>
<proteinExistence type="predicted"/>
<evidence type="ECO:0000256" key="1">
    <source>
        <dbReference type="ARBA" id="ARBA00024322"/>
    </source>
</evidence>
<dbReference type="EMBL" id="JAFCLK010000012">
    <property type="protein sequence ID" value="MBR1137037.1"/>
    <property type="molecule type" value="Genomic_DNA"/>
</dbReference>
<dbReference type="InterPro" id="IPR004992">
    <property type="entry name" value="EutN_CcmL"/>
</dbReference>
<comment type="subcellular location">
    <subcellularLocation>
        <location evidence="1">Bacterial microcompartment</location>
    </subcellularLocation>
</comment>
<dbReference type="Pfam" id="PF03319">
    <property type="entry name" value="EutN_CcmL"/>
    <property type="match status" value="1"/>
</dbReference>
<dbReference type="InterPro" id="IPR014077">
    <property type="entry name" value="CsoS4B"/>
</dbReference>
<evidence type="ECO:0000313" key="3">
    <source>
        <dbReference type="EMBL" id="MBR1137037.1"/>
    </source>
</evidence>